<dbReference type="HOGENOM" id="CLU_067287_5_0_5"/>
<dbReference type="SUPFAM" id="SSF82679">
    <property type="entry name" value="N-utilization substance G protein NusG, N-terminal domain"/>
    <property type="match status" value="1"/>
</dbReference>
<dbReference type="InterPro" id="IPR006645">
    <property type="entry name" value="NGN-like_dom"/>
</dbReference>
<dbReference type="Proteomes" id="UP000007460">
    <property type="component" value="Chromosome"/>
</dbReference>
<dbReference type="Gene3D" id="3.30.70.940">
    <property type="entry name" value="NusG, N-terminal domain"/>
    <property type="match status" value="1"/>
</dbReference>
<dbReference type="GO" id="GO:0006354">
    <property type="term" value="P:DNA-templated transcription elongation"/>
    <property type="evidence" value="ECO:0007669"/>
    <property type="project" value="InterPro"/>
</dbReference>
<evidence type="ECO:0000259" key="4">
    <source>
        <dbReference type="SMART" id="SM00739"/>
    </source>
</evidence>
<dbReference type="InterPro" id="IPR036735">
    <property type="entry name" value="NGN_dom_sf"/>
</dbReference>
<evidence type="ECO:0000313" key="6">
    <source>
        <dbReference type="Proteomes" id="UP000007460"/>
    </source>
</evidence>
<evidence type="ECO:0000256" key="1">
    <source>
        <dbReference type="ARBA" id="ARBA00022814"/>
    </source>
</evidence>
<keyword evidence="2" id="KW-0805">Transcription regulation</keyword>
<name>D5BN01_PUNMI</name>
<keyword evidence="3" id="KW-0804">Transcription</keyword>
<evidence type="ECO:0000256" key="2">
    <source>
        <dbReference type="ARBA" id="ARBA00023015"/>
    </source>
</evidence>
<dbReference type="RefSeq" id="WP_013046821.1">
    <property type="nucleotide sequence ID" value="NC_014010.1"/>
</dbReference>
<dbReference type="EMBL" id="CP001751">
    <property type="protein sequence ID" value="ADE40194.1"/>
    <property type="molecule type" value="Genomic_DNA"/>
</dbReference>
<accession>D5BN01</accession>
<dbReference type="GO" id="GO:0005829">
    <property type="term" value="C:cytosol"/>
    <property type="evidence" value="ECO:0007669"/>
    <property type="project" value="TreeGrafter"/>
</dbReference>
<dbReference type="SUPFAM" id="SSF50104">
    <property type="entry name" value="Translation proteins SH3-like domain"/>
    <property type="match status" value="1"/>
</dbReference>
<sequence length="172" mass="19095">MITGKKESHVWVAAQLKPNALAKAQRNLDRQGFVYFCPMQRETVRSAAQFRQQTKQLFPGYCFVHMNPASGDVRKLNATHGISRLVSFGAGQISKVPTQLIAALQNRCDETNCLIAPASLAVGDEVRILSGAFAEFVGTVETISKSDRLRILFDFMGQKSHVDMPQQNLEKL</sequence>
<dbReference type="CDD" id="cd06091">
    <property type="entry name" value="KOW_NusG"/>
    <property type="match status" value="1"/>
</dbReference>
<dbReference type="OrthoDB" id="9787731at2"/>
<dbReference type="SMART" id="SM00739">
    <property type="entry name" value="KOW"/>
    <property type="match status" value="1"/>
</dbReference>
<organism evidence="5 6">
    <name type="scientific">Puniceispirillum marinum (strain IMCC1322)</name>
    <dbReference type="NCBI Taxonomy" id="488538"/>
    <lineage>
        <taxon>Bacteria</taxon>
        <taxon>Pseudomonadati</taxon>
        <taxon>Pseudomonadota</taxon>
        <taxon>Alphaproteobacteria</taxon>
        <taxon>Candidatus Puniceispirillales</taxon>
        <taxon>Candidatus Puniceispirillaceae</taxon>
        <taxon>Candidatus Puniceispirillum</taxon>
    </lineage>
</organism>
<keyword evidence="1" id="KW-0889">Transcription antitermination</keyword>
<gene>
    <name evidence="5" type="ordered locus">SAR116_1951</name>
</gene>
<dbReference type="InterPro" id="IPR005824">
    <property type="entry name" value="KOW"/>
</dbReference>
<dbReference type="KEGG" id="apb:SAR116_1951"/>
<dbReference type="AlphaFoldDB" id="D5BN01"/>
<feature type="domain" description="KOW" evidence="4">
    <location>
        <begin position="119"/>
        <end position="146"/>
    </location>
</feature>
<proteinExistence type="predicted"/>
<protein>
    <recommendedName>
        <fullName evidence="4">KOW domain-containing protein</fullName>
    </recommendedName>
</protein>
<dbReference type="InterPro" id="IPR008991">
    <property type="entry name" value="Translation_prot_SH3-like_sf"/>
</dbReference>
<dbReference type="Pfam" id="PF02357">
    <property type="entry name" value="NusG"/>
    <property type="match status" value="1"/>
</dbReference>
<dbReference type="InterPro" id="IPR043425">
    <property type="entry name" value="NusG-like"/>
</dbReference>
<dbReference type="eggNOG" id="COG0250">
    <property type="taxonomic scope" value="Bacteria"/>
</dbReference>
<reference evidence="5 6" key="1">
    <citation type="journal article" date="2010" name="J. Bacteriol.">
        <title>Complete genome sequence of "Candidatus Puniceispirillum marinum" IMCC1322, a representative of the SAR116 clade in the Alphaproteobacteria.</title>
        <authorList>
            <person name="Oh H.M."/>
            <person name="Kwon K.K."/>
            <person name="Kang I."/>
            <person name="Kang S.G."/>
            <person name="Lee J.H."/>
            <person name="Kim S.J."/>
            <person name="Cho J.C."/>
        </authorList>
    </citation>
    <scope>NUCLEOTIDE SEQUENCE [LARGE SCALE GENOMIC DNA]</scope>
    <source>
        <strain evidence="5 6">IMCC1322</strain>
    </source>
</reference>
<dbReference type="PANTHER" id="PTHR30265">
    <property type="entry name" value="RHO-INTERACTING TRANSCRIPTION TERMINATION FACTOR NUSG"/>
    <property type="match status" value="1"/>
</dbReference>
<evidence type="ECO:0000256" key="3">
    <source>
        <dbReference type="ARBA" id="ARBA00023163"/>
    </source>
</evidence>
<dbReference type="STRING" id="488538.SAR116_1951"/>
<dbReference type="GO" id="GO:0031564">
    <property type="term" value="P:transcription antitermination"/>
    <property type="evidence" value="ECO:0007669"/>
    <property type="project" value="UniProtKB-KW"/>
</dbReference>
<keyword evidence="6" id="KW-1185">Reference proteome</keyword>
<dbReference type="PANTHER" id="PTHR30265:SF7">
    <property type="entry name" value="TRANSCRIPTION ANTITERMINATION PROTEIN RFAH"/>
    <property type="match status" value="1"/>
</dbReference>
<dbReference type="CDD" id="cd09892">
    <property type="entry name" value="NGN_SP_RfaH"/>
    <property type="match status" value="1"/>
</dbReference>
<evidence type="ECO:0000313" key="5">
    <source>
        <dbReference type="EMBL" id="ADE40194.1"/>
    </source>
</evidence>